<dbReference type="Proteomes" id="UP000693970">
    <property type="component" value="Unassembled WGS sequence"/>
</dbReference>
<gene>
    <name evidence="8" type="ORF">IV203_008154</name>
</gene>
<feature type="site" description="Transition state stabilizer" evidence="5">
    <location>
        <position position="173"/>
    </location>
</feature>
<keyword evidence="1 4" id="KW-0479">Metal-binding</keyword>
<reference evidence="8" key="1">
    <citation type="journal article" date="2021" name="Sci. Rep.">
        <title>Diploid genomic architecture of Nitzschia inconspicua, an elite biomass production diatom.</title>
        <authorList>
            <person name="Oliver A."/>
            <person name="Podell S."/>
            <person name="Pinowska A."/>
            <person name="Traller J.C."/>
            <person name="Smith S.R."/>
            <person name="McClure R."/>
            <person name="Beliaev A."/>
            <person name="Bohutskyi P."/>
            <person name="Hill E.A."/>
            <person name="Rabines A."/>
            <person name="Zheng H."/>
            <person name="Allen L.Z."/>
            <person name="Kuo A."/>
            <person name="Grigoriev I.V."/>
            <person name="Allen A.E."/>
            <person name="Hazlebeck D."/>
            <person name="Allen E.E."/>
        </authorList>
    </citation>
    <scope>NUCLEOTIDE SEQUENCE</scope>
    <source>
        <strain evidence="8">Hildebrandi</strain>
    </source>
</reference>
<feature type="binding site" evidence="4">
    <location>
        <position position="49"/>
    </location>
    <ligand>
        <name>Mg(2+)</name>
        <dbReference type="ChEBI" id="CHEBI:18420"/>
        <label>1</label>
    </ligand>
</feature>
<protein>
    <submittedName>
        <fullName evidence="8">Exodeoxyribonuclease III</fullName>
    </submittedName>
</protein>
<keyword evidence="3 4" id="KW-0460">Magnesium</keyword>
<dbReference type="InterPro" id="IPR005135">
    <property type="entry name" value="Endo/exonuclease/phosphatase"/>
</dbReference>
<dbReference type="GO" id="GO:0046872">
    <property type="term" value="F:metal ion binding"/>
    <property type="evidence" value="ECO:0007669"/>
    <property type="project" value="UniProtKB-KW"/>
</dbReference>
<dbReference type="GO" id="GO:0008311">
    <property type="term" value="F:double-stranded DNA 3'-5' DNA exonuclease activity"/>
    <property type="evidence" value="ECO:0007669"/>
    <property type="project" value="TreeGrafter"/>
</dbReference>
<comment type="cofactor">
    <cofactor evidence="4">
        <name>Mg(2+)</name>
        <dbReference type="ChEBI" id="CHEBI:18420"/>
    </cofactor>
    <cofactor evidence="4">
        <name>Mn(2+)</name>
        <dbReference type="ChEBI" id="CHEBI:29035"/>
    </cofactor>
    <text evidence="4">Probably binds two magnesium or manganese ions per subunit.</text>
</comment>
<dbReference type="GO" id="GO:0006284">
    <property type="term" value="P:base-excision repair"/>
    <property type="evidence" value="ECO:0007669"/>
    <property type="project" value="TreeGrafter"/>
</dbReference>
<name>A0A9K3PMF1_9STRA</name>
<dbReference type="AlphaFoldDB" id="A0A9K3PMF1"/>
<dbReference type="OrthoDB" id="391817at2759"/>
<feature type="binding site" evidence="4">
    <location>
        <position position="4"/>
    </location>
    <ligand>
        <name>Mg(2+)</name>
        <dbReference type="ChEBI" id="CHEBI:18420"/>
        <label>1</label>
    </ligand>
</feature>
<dbReference type="InterPro" id="IPR020847">
    <property type="entry name" value="AP_endonuclease_F1_BS"/>
</dbReference>
<dbReference type="GO" id="GO:0008081">
    <property type="term" value="F:phosphoric diester hydrolase activity"/>
    <property type="evidence" value="ECO:0007669"/>
    <property type="project" value="TreeGrafter"/>
</dbReference>
<evidence type="ECO:0000256" key="3">
    <source>
        <dbReference type="ARBA" id="ARBA00022842"/>
    </source>
</evidence>
<dbReference type="PANTHER" id="PTHR22748">
    <property type="entry name" value="AP ENDONUCLEASE"/>
    <property type="match status" value="1"/>
</dbReference>
<evidence type="ECO:0000256" key="4">
    <source>
        <dbReference type="PIRSR" id="PIRSR604808-2"/>
    </source>
</evidence>
<feature type="site" description="Important for catalytic activity" evidence="5">
    <location>
        <position position="385"/>
    </location>
</feature>
<dbReference type="InterPro" id="IPR004808">
    <property type="entry name" value="AP_endonuc_1"/>
</dbReference>
<dbReference type="PROSITE" id="PS51435">
    <property type="entry name" value="AP_NUCLEASE_F1_4"/>
    <property type="match status" value="1"/>
</dbReference>
<dbReference type="GO" id="GO:0003906">
    <property type="term" value="F:DNA-(apurinic or apyrimidinic site) endonuclease activity"/>
    <property type="evidence" value="ECO:0007669"/>
    <property type="project" value="TreeGrafter"/>
</dbReference>
<evidence type="ECO:0000259" key="7">
    <source>
        <dbReference type="Pfam" id="PF03372"/>
    </source>
</evidence>
<dbReference type="PROSITE" id="PS00726">
    <property type="entry name" value="AP_NUCLEASE_F1_1"/>
    <property type="match status" value="1"/>
</dbReference>
<keyword evidence="2" id="KW-0378">Hydrolase</keyword>
<feature type="binding site" evidence="4">
    <location>
        <position position="171"/>
    </location>
    <ligand>
        <name>Mg(2+)</name>
        <dbReference type="ChEBI" id="CHEBI:18420"/>
        <label>1</label>
    </ligand>
</feature>
<evidence type="ECO:0000313" key="8">
    <source>
        <dbReference type="EMBL" id="KAG7352106.1"/>
    </source>
</evidence>
<evidence type="ECO:0000313" key="9">
    <source>
        <dbReference type="Proteomes" id="UP000693970"/>
    </source>
</evidence>
<accession>A0A9K3PMF1</accession>
<dbReference type="PANTHER" id="PTHR22748:SF4">
    <property type="entry name" value="DNA-(APURINIC OR APYRIMIDINIC SITE) ENDONUCLEASE 2"/>
    <property type="match status" value="1"/>
</dbReference>
<dbReference type="GO" id="GO:0005634">
    <property type="term" value="C:nucleus"/>
    <property type="evidence" value="ECO:0007669"/>
    <property type="project" value="TreeGrafter"/>
</dbReference>
<evidence type="ECO:0000256" key="1">
    <source>
        <dbReference type="ARBA" id="ARBA00022723"/>
    </source>
</evidence>
<proteinExistence type="predicted"/>
<organism evidence="8 9">
    <name type="scientific">Nitzschia inconspicua</name>
    <dbReference type="NCBI Taxonomy" id="303405"/>
    <lineage>
        <taxon>Eukaryota</taxon>
        <taxon>Sar</taxon>
        <taxon>Stramenopiles</taxon>
        <taxon>Ochrophyta</taxon>
        <taxon>Bacillariophyta</taxon>
        <taxon>Bacillariophyceae</taxon>
        <taxon>Bacillariophycidae</taxon>
        <taxon>Bacillariales</taxon>
        <taxon>Bacillariaceae</taxon>
        <taxon>Nitzschia</taxon>
    </lineage>
</organism>
<feature type="domain" description="Endonuclease/exonuclease/phosphatase" evidence="7">
    <location>
        <begin position="1"/>
        <end position="189"/>
    </location>
</feature>
<evidence type="ECO:0000256" key="6">
    <source>
        <dbReference type="SAM" id="MobiDB-lite"/>
    </source>
</evidence>
<evidence type="ECO:0000256" key="5">
    <source>
        <dbReference type="PIRSR" id="PIRSR604808-3"/>
    </source>
</evidence>
<dbReference type="Pfam" id="PF03372">
    <property type="entry name" value="Exo_endo_phos"/>
    <property type="match status" value="1"/>
</dbReference>
<keyword evidence="9" id="KW-1185">Reference proteome</keyword>
<feature type="binding site" evidence="4">
    <location>
        <position position="173"/>
    </location>
    <ligand>
        <name>Mg(2+)</name>
        <dbReference type="ChEBI" id="CHEBI:18420"/>
        <label>1</label>
    </ligand>
</feature>
<keyword evidence="4" id="KW-0464">Manganese</keyword>
<evidence type="ECO:0000256" key="2">
    <source>
        <dbReference type="ARBA" id="ARBA00022801"/>
    </source>
</evidence>
<dbReference type="EMBL" id="JAGRRH010000017">
    <property type="protein sequence ID" value="KAG7352106.1"/>
    <property type="molecule type" value="Genomic_DNA"/>
</dbReference>
<dbReference type="GO" id="GO:0003677">
    <property type="term" value="F:DNA binding"/>
    <property type="evidence" value="ECO:0007669"/>
    <property type="project" value="InterPro"/>
</dbReference>
<comment type="caution">
    <text evidence="8">The sequence shown here is derived from an EMBL/GenBank/DDBJ whole genome shotgun (WGS) entry which is preliminary data.</text>
</comment>
<feature type="region of interest" description="Disordered" evidence="6">
    <location>
        <begin position="591"/>
        <end position="612"/>
    </location>
</feature>
<reference evidence="8" key="2">
    <citation type="submission" date="2021-04" db="EMBL/GenBank/DDBJ databases">
        <authorList>
            <person name="Podell S."/>
        </authorList>
    </citation>
    <scope>NUCLEOTIDE SEQUENCE</scope>
    <source>
        <strain evidence="8">Hildebrandi</strain>
    </source>
</reference>
<sequence>MSWNVAGLSKTVQRIDQNYGNDAMRRKAPSAVIGEFLRRHQADIFCVQESKIPLSQLESRSEPLQCAHVEGYESFWSCCVDTSKRGFNGVTTYVEKGMVASADSRPLGSPDLDNQGRCVMTDHGEFVIFNVYVPAGGGQPLSYKMKFLNALRRAMKRQRDQYHKKVILAGDLNISHGKKDVHWASLCLDIDQLCQEVELLSPGQLVKDLPEWKLQLAKAWPKIEATLQTKKVVPVQTTNPRTNQQFEKYRMTVEVDGKQVFLGGYEESPRHCEHYFDFGPSYYECDDSKERILAEKKNMIDVQTVAELMEKVAGITWEVEHQRKIAASYGKRSEVAPPRKWLNEILHRDGMVDTFRHFYPDAEGRFTCWDQFRNRRYENEGARIDYTIVDESLLKYVQKGNVTGLRCSCFGKHDPNSEEAALCATTANGRFQAVPFNGGGIVEATQEALDSQFGEKHTGMIYTPPSFSDHIATSLLLDDTCCSFGLTLQENDKTTRAAQPHKKLRTISSFFGAASATTCLEGGVKKITGNSVTASSKPPPAKKKRTMHDFLAKPAIKGEAGAKSNVCESSNVATKLTASAMASSSTNFATSINDRKPLKNNGNSKKTAIPKNSIRNFFN</sequence>